<evidence type="ECO:0000313" key="12">
    <source>
        <dbReference type="EMBL" id="SUG54485.1"/>
    </source>
</evidence>
<reference evidence="7" key="2">
    <citation type="journal article" date="2018" name="Genome Biol.">
        <title>SKESA: strategic k-mer extension for scrupulous assemblies.</title>
        <authorList>
            <person name="Souvorov A."/>
            <person name="Agarwala R."/>
            <person name="Lipman D.J."/>
        </authorList>
    </citation>
    <scope>NUCLEOTIDE SEQUENCE</scope>
    <source>
        <strain evidence="10">11-3796</strain>
        <strain evidence="7">Salmonella enterica</strain>
    </source>
</reference>
<dbReference type="InterPro" id="IPR025262">
    <property type="entry name" value="QseG"/>
</dbReference>
<dbReference type="RefSeq" id="WP_077944600.1">
    <property type="nucleotide sequence ID" value="NZ_CP011288.1"/>
</dbReference>
<proteinExistence type="predicted"/>
<dbReference type="NCBIfam" id="NF007997">
    <property type="entry name" value="PRK10722.1"/>
    <property type="match status" value="1"/>
</dbReference>
<keyword evidence="2" id="KW-0449">Lipoprotein</keyword>
<dbReference type="EMBL" id="DAAHJH010000023">
    <property type="protein sequence ID" value="HAB6341150.1"/>
    <property type="molecule type" value="Genomic_DNA"/>
</dbReference>
<evidence type="ECO:0000313" key="10">
    <source>
        <dbReference type="EMBL" id="HAC6769051.1"/>
    </source>
</evidence>
<evidence type="ECO:0000313" key="13">
    <source>
        <dbReference type="Proteomes" id="UP000230639"/>
    </source>
</evidence>
<reference evidence="12 14" key="3">
    <citation type="submission" date="2018-06" db="EMBL/GenBank/DDBJ databases">
        <authorList>
            <consortium name="Pathogen Informatics"/>
            <person name="Doyle S."/>
        </authorList>
    </citation>
    <scope>NUCLEOTIDE SEQUENCE [LARGE SCALE GENOMIC DNA]</scope>
    <source>
        <strain evidence="12 14">NCTC10060</strain>
    </source>
</reference>
<evidence type="ECO:0000256" key="1">
    <source>
        <dbReference type="SAM" id="MobiDB-lite"/>
    </source>
</evidence>
<dbReference type="Proteomes" id="UP000839735">
    <property type="component" value="Unassembled WGS sequence"/>
</dbReference>
<evidence type="ECO:0000313" key="14">
    <source>
        <dbReference type="Proteomes" id="UP000254633"/>
    </source>
</evidence>
<gene>
    <name evidence="3" type="primary">qseG</name>
    <name evidence="12" type="synonym">SBOV26351</name>
    <name evidence="6" type="ORF">B4V94_15905</name>
    <name evidence="2" type="ORF">CNQ75_03255</name>
    <name evidence="3" type="ORF">CTQ69_18095</name>
    <name evidence="5" type="ORF">DLB95_13115</name>
    <name evidence="11" type="ORF">EL06_17415</name>
    <name evidence="4" type="ORF">FNI27_14395</name>
    <name evidence="10" type="ORF">G0D72_07640</name>
    <name evidence="9" type="ORF">GB480_20065</name>
    <name evidence="7" type="ORF">GBX62_14580</name>
    <name evidence="8" type="ORF">GBY29_05690</name>
    <name evidence="12" type="ORF">NCTC10060_01585</name>
</gene>
<dbReference type="EMBL" id="AAIYJF010000008">
    <property type="protein sequence ID" value="ECJ4378187.1"/>
    <property type="molecule type" value="Genomic_DNA"/>
</dbReference>
<evidence type="ECO:0000313" key="7">
    <source>
        <dbReference type="EMBL" id="HAB3965228.1"/>
    </source>
</evidence>
<dbReference type="EMBL" id="CP023345">
    <property type="protein sequence ID" value="ATW53627.1"/>
    <property type="molecule type" value="Genomic_DNA"/>
</dbReference>
<feature type="region of interest" description="Disordered" evidence="1">
    <location>
        <begin position="214"/>
        <end position="254"/>
    </location>
</feature>
<reference evidence="7" key="7">
    <citation type="submission" date="2019-10" db="EMBL/GenBank/DDBJ databases">
        <authorList>
            <consortium name="NCBI Pathogen Detection Project"/>
        </authorList>
    </citation>
    <scope>NUCLEOTIDE SEQUENCE</scope>
    <source>
        <strain evidence="10">11-3796</strain>
        <strain evidence="7">Salmonella enterica</strain>
    </source>
</reference>
<dbReference type="EMBL" id="AAIBIC010000024">
    <property type="protein sequence ID" value="ECC3915866.1"/>
    <property type="molecule type" value="Genomic_DNA"/>
</dbReference>
<dbReference type="Pfam" id="PF13942">
    <property type="entry name" value="Lipoprotein_20"/>
    <property type="match status" value="1"/>
</dbReference>
<reference evidence="6" key="4">
    <citation type="submission" date="2018-07" db="EMBL/GenBank/DDBJ databases">
        <authorList>
            <consortium name="PulseNet: The National Subtyping Network for Foodborne Disease Surveillance"/>
            <person name="Tarr C.L."/>
            <person name="Trees E."/>
            <person name="Katz L.S."/>
            <person name="Carleton-Romer H.A."/>
            <person name="Stroika S."/>
            <person name="Kucerova Z."/>
            <person name="Roache K.F."/>
            <person name="Sabol A.L."/>
            <person name="Besser J."/>
            <person name="Gerner-Smidt P."/>
        </authorList>
    </citation>
    <scope>NUCLEOTIDE SEQUENCE</scope>
    <source>
        <strain evidence="6">PNUSAS008615</strain>
    </source>
</reference>
<dbReference type="Proteomes" id="UP000230639">
    <property type="component" value="Chromosome"/>
</dbReference>
<evidence type="ECO:0000313" key="9">
    <source>
        <dbReference type="EMBL" id="HAB6341150.1"/>
    </source>
</evidence>
<evidence type="ECO:0000313" key="6">
    <source>
        <dbReference type="EMBL" id="EDH7456897.1"/>
    </source>
</evidence>
<dbReference type="Proteomes" id="UP000885362">
    <property type="component" value="Unassembled WGS sequence"/>
</dbReference>
<organism evidence="2 13">
    <name type="scientific">Salmonella diarizonae</name>
    <dbReference type="NCBI Taxonomy" id="59204"/>
    <lineage>
        <taxon>Bacteria</taxon>
        <taxon>Pseudomonadati</taxon>
        <taxon>Pseudomonadota</taxon>
        <taxon>Gammaproteobacteria</taxon>
        <taxon>Enterobacterales</taxon>
        <taxon>Enterobacteriaceae</taxon>
        <taxon>Salmonella</taxon>
    </lineage>
</organism>
<name>A0A2I5HDL8_SALDZ</name>
<reference evidence="11" key="6">
    <citation type="submission" date="2018-08" db="EMBL/GenBank/DDBJ databases">
        <authorList>
            <consortium name="GenomeTrakr network: Whole genome sequencing for foodborne pathogen traceback"/>
        </authorList>
    </citation>
    <scope>NUCLEOTIDE SEQUENCE [LARGE SCALE GENOMIC DNA]</scope>
    <source>
        <strain evidence="11">FMA0132</strain>
    </source>
</reference>
<dbReference type="EMBL" id="DAAMIJ010000012">
    <property type="protein sequence ID" value="HAC6769051.1"/>
    <property type="molecule type" value="Genomic_DNA"/>
</dbReference>
<dbReference type="EMBL" id="UGXH01000003">
    <property type="protein sequence ID" value="SUG54485.1"/>
    <property type="molecule type" value="Genomic_DNA"/>
</dbReference>
<dbReference type="EMBL" id="AAMIRF010000022">
    <property type="protein sequence ID" value="EDH7456897.1"/>
    <property type="molecule type" value="Genomic_DNA"/>
</dbReference>
<dbReference type="AlphaFoldDB" id="A0A2I5HDL8"/>
<evidence type="ECO:0000313" key="4">
    <source>
        <dbReference type="EMBL" id="ECJ2914137.1"/>
    </source>
</evidence>
<evidence type="ECO:0000313" key="8">
    <source>
        <dbReference type="EMBL" id="HAB4049326.1"/>
    </source>
</evidence>
<protein>
    <submittedName>
        <fullName evidence="12">Putative membrane protein</fullName>
    </submittedName>
    <submittedName>
        <fullName evidence="2">Two-component system QseEF-associated lipoprotein QseG</fullName>
    </submittedName>
</protein>
<accession>A0A2I5HDL8</accession>
<dbReference type="Proteomes" id="UP000839781">
    <property type="component" value="Unassembled WGS sequence"/>
</dbReference>
<dbReference type="EMBL" id="DAAGPR010000009">
    <property type="protein sequence ID" value="HAB4049326.1"/>
    <property type="molecule type" value="Genomic_DNA"/>
</dbReference>
<reference evidence="2 13" key="1">
    <citation type="submission" date="2017-09" db="EMBL/GenBank/DDBJ databases">
        <title>Complete genome of Salmonella enterica subsp. diarizonae isolated from stool of a patient with bacterial enteropathy.</title>
        <authorList>
            <person name="Zhou J."/>
            <person name="Chen Q."/>
            <person name="Guo L."/>
            <person name="Fan J."/>
        </authorList>
    </citation>
    <scope>NUCLEOTIDE SEQUENCE [LARGE SCALE GENOMIC DNA]</scope>
    <source>
        <strain evidence="2 13">HZS154</strain>
    </source>
</reference>
<dbReference type="STRING" id="59204.UQ49_17340"/>
<dbReference type="EMBL" id="RSHK01000017">
    <property type="protein sequence ID" value="MIE71154.1"/>
    <property type="molecule type" value="Genomic_DNA"/>
</dbReference>
<reference evidence="3" key="5">
    <citation type="submission" date="2018-08" db="EMBL/GenBank/DDBJ databases">
        <authorList>
            <person name="Ashton P.M."/>
            <person name="Dallman T."/>
            <person name="Nair S."/>
            <person name="De Pinna E."/>
            <person name="Peters T."/>
            <person name="Grant K."/>
        </authorList>
    </citation>
    <scope>NUCLEOTIDE SEQUENCE [LARGE SCALE GENOMIC DNA]</scope>
    <source>
        <strain evidence="3">294779</strain>
        <strain evidence="5">474878</strain>
        <strain evidence="4">481463</strain>
    </source>
</reference>
<dbReference type="EMBL" id="DAAGOZ010000018">
    <property type="protein sequence ID" value="HAB3965228.1"/>
    <property type="molecule type" value="Genomic_DNA"/>
</dbReference>
<dbReference type="Proteomes" id="UP000254633">
    <property type="component" value="Unassembled WGS sequence"/>
</dbReference>
<sequence length="254" mass="28334">MNLSLVSMSHVLVQTIKRCLLRWGIPVGISCLALTACVPHAAQQLPDSAAQDKLPHYQLADYLPTACADIWSLRGQTVETNPLYWLRAIDCADRLMPVQSRAEARALTDDNWQNAFRRGILLADAKITPPERRAMVSRLEALSAQIPAQVRPVYQIWHDGQALQLALSAERQRYSKLQQTSDSELDALRQQQQALQTQFDLTTRKLESLTDIERQLSTRKPAGNYNAETPHTNDKPATSEDGAAPSPSQDEVTP</sequence>
<evidence type="ECO:0000313" key="11">
    <source>
        <dbReference type="EMBL" id="MIE71154.1"/>
    </source>
</evidence>
<evidence type="ECO:0000313" key="2">
    <source>
        <dbReference type="EMBL" id="ATW53627.1"/>
    </source>
</evidence>
<evidence type="ECO:0000313" key="5">
    <source>
        <dbReference type="EMBL" id="ECJ4378187.1"/>
    </source>
</evidence>
<dbReference type="EMBL" id="AAIXUH010000009">
    <property type="protein sequence ID" value="ECJ2914137.1"/>
    <property type="molecule type" value="Genomic_DNA"/>
</dbReference>
<evidence type="ECO:0000313" key="3">
    <source>
        <dbReference type="EMBL" id="ECC3915866.1"/>
    </source>
</evidence>